<evidence type="ECO:0000313" key="2">
    <source>
        <dbReference type="Proteomes" id="UP001152795"/>
    </source>
</evidence>
<dbReference type="AlphaFoldDB" id="A0A7D9IYZ3"/>
<gene>
    <name evidence="1" type="ORF">PACLA_8A089111</name>
</gene>
<sequence>MLTLPNGVRLSFGNIIAMAGDYYGKPDAPIINHLCPEKIDDGALQRFKNAYNDLAVTPNEGKYKERLDKLLKLLAEDEQNAEKPGKCFHSDKEWDGATGGVWVAGIPIIPGTLLKLAEHNYDHFAPQAKTAYVVGHGYAIERGREA</sequence>
<feature type="non-terminal residue" evidence="1">
    <location>
        <position position="146"/>
    </location>
</feature>
<name>A0A7D9IYZ3_PARCT</name>
<organism evidence="1 2">
    <name type="scientific">Paramuricea clavata</name>
    <name type="common">Red gorgonian</name>
    <name type="synonym">Violescent sea-whip</name>
    <dbReference type="NCBI Taxonomy" id="317549"/>
    <lineage>
        <taxon>Eukaryota</taxon>
        <taxon>Metazoa</taxon>
        <taxon>Cnidaria</taxon>
        <taxon>Anthozoa</taxon>
        <taxon>Octocorallia</taxon>
        <taxon>Malacalcyonacea</taxon>
        <taxon>Plexauridae</taxon>
        <taxon>Paramuricea</taxon>
    </lineage>
</organism>
<dbReference type="OrthoDB" id="4330301at2759"/>
<keyword evidence="2" id="KW-1185">Reference proteome</keyword>
<reference evidence="1" key="1">
    <citation type="submission" date="2020-04" db="EMBL/GenBank/DDBJ databases">
        <authorList>
            <person name="Alioto T."/>
            <person name="Alioto T."/>
            <person name="Gomez Garrido J."/>
        </authorList>
    </citation>
    <scope>NUCLEOTIDE SEQUENCE</scope>
    <source>
        <strain evidence="1">A484AB</strain>
    </source>
</reference>
<dbReference type="Proteomes" id="UP001152795">
    <property type="component" value="Unassembled WGS sequence"/>
</dbReference>
<accession>A0A7D9IYZ3</accession>
<evidence type="ECO:0000313" key="1">
    <source>
        <dbReference type="EMBL" id="CAB4020308.1"/>
    </source>
</evidence>
<protein>
    <submittedName>
        <fullName evidence="1">Uncharacterized protein</fullName>
    </submittedName>
</protein>
<proteinExistence type="predicted"/>
<dbReference type="EMBL" id="CACRXK020010895">
    <property type="protein sequence ID" value="CAB4020308.1"/>
    <property type="molecule type" value="Genomic_DNA"/>
</dbReference>
<comment type="caution">
    <text evidence="1">The sequence shown here is derived from an EMBL/GenBank/DDBJ whole genome shotgun (WGS) entry which is preliminary data.</text>
</comment>